<sequence>MRVGLKTDAHMWADTDDDTDTATGSVNICHERPAEDPAAYGQDQSVGRLSRGAGTAAVRARGGAPAIGSSGGAVRAGAGLGRAAVAGVGVVEGSRLSGGDRAHLPNRGL</sequence>
<evidence type="ECO:0000313" key="3">
    <source>
        <dbReference type="Proteomes" id="UP000680866"/>
    </source>
</evidence>
<name>A0A810MW79_9ACTN</name>
<feature type="region of interest" description="Disordered" evidence="1">
    <location>
        <begin position="1"/>
        <end position="22"/>
    </location>
</feature>
<dbReference type="KEGG" id="pry:Prubr_18310"/>
<feature type="compositionally biased region" description="Basic and acidic residues" evidence="1">
    <location>
        <begin position="1"/>
        <end position="13"/>
    </location>
</feature>
<evidence type="ECO:0000313" key="2">
    <source>
        <dbReference type="EMBL" id="BCJ64810.1"/>
    </source>
</evidence>
<organism evidence="2 3">
    <name type="scientific">Polymorphospora rubra</name>
    <dbReference type="NCBI Taxonomy" id="338584"/>
    <lineage>
        <taxon>Bacteria</taxon>
        <taxon>Bacillati</taxon>
        <taxon>Actinomycetota</taxon>
        <taxon>Actinomycetes</taxon>
        <taxon>Micromonosporales</taxon>
        <taxon>Micromonosporaceae</taxon>
        <taxon>Polymorphospora</taxon>
    </lineage>
</organism>
<dbReference type="EMBL" id="AP023359">
    <property type="protein sequence ID" value="BCJ64810.1"/>
    <property type="molecule type" value="Genomic_DNA"/>
</dbReference>
<gene>
    <name evidence="2" type="ORF">Prubr_18310</name>
</gene>
<keyword evidence="3" id="KW-1185">Reference proteome</keyword>
<dbReference type="Proteomes" id="UP000680866">
    <property type="component" value="Chromosome"/>
</dbReference>
<proteinExistence type="predicted"/>
<reference evidence="2" key="1">
    <citation type="submission" date="2020-08" db="EMBL/GenBank/DDBJ databases">
        <title>Whole genome shotgun sequence of Polymorphospora rubra NBRC 101157.</title>
        <authorList>
            <person name="Komaki H."/>
            <person name="Tamura T."/>
        </authorList>
    </citation>
    <scope>NUCLEOTIDE SEQUENCE</scope>
    <source>
        <strain evidence="2">NBRC 101157</strain>
    </source>
</reference>
<protein>
    <submittedName>
        <fullName evidence="2">Uncharacterized protein</fullName>
    </submittedName>
</protein>
<dbReference type="AlphaFoldDB" id="A0A810MW79"/>
<evidence type="ECO:0000256" key="1">
    <source>
        <dbReference type="SAM" id="MobiDB-lite"/>
    </source>
</evidence>
<accession>A0A810MW79</accession>